<feature type="transmembrane region" description="Helical" evidence="1">
    <location>
        <begin position="192"/>
        <end position="212"/>
    </location>
</feature>
<evidence type="ECO:0000313" key="2">
    <source>
        <dbReference type="EMBL" id="PFG17667.1"/>
    </source>
</evidence>
<keyword evidence="1" id="KW-0472">Membrane</keyword>
<dbReference type="AlphaFoldDB" id="A0A2A9CT97"/>
<evidence type="ECO:0000256" key="1">
    <source>
        <dbReference type="SAM" id="Phobius"/>
    </source>
</evidence>
<dbReference type="PANTHER" id="PTHR35337:SF1">
    <property type="entry name" value="SLR1478 PROTEIN"/>
    <property type="match status" value="1"/>
</dbReference>
<feature type="transmembrane region" description="Helical" evidence="1">
    <location>
        <begin position="256"/>
        <end position="273"/>
    </location>
</feature>
<sequence>MDIDVFASARAGGWQRLEQLAGTRRLTGAQADELVRLYRQGATHLSLLRTNAPDPELVSRLSVILVKARSRIASPHDLTWSQVLSFFTRTIPAALYRVRWWSVITAVLGVLVAVSAGWWTASHPALLASVVPPTEQREIAESAFASYYSEYPSASFSAMVWTNNAFVAALCVATGITGIYPAKVMFDNALNVGVMGAVMHVQNADWVFWSLILPHGLLELSCVFVAGAAGMRLAWAWLVPGHRTRRQSLAEEGRTTIVVVVALTIALFISGLIEGFVTGSQLDPWLKIGIGGLAFVGFWVVVFGLGRRAVRIGTDPGLNAEEQASLIPVAG</sequence>
<keyword evidence="3" id="KW-1185">Reference proteome</keyword>
<comment type="caution">
    <text evidence="2">The sequence shown here is derived from an EMBL/GenBank/DDBJ whole genome shotgun (WGS) entry which is preliminary data.</text>
</comment>
<feature type="transmembrane region" description="Helical" evidence="1">
    <location>
        <begin position="158"/>
        <end position="180"/>
    </location>
</feature>
<feature type="transmembrane region" description="Helical" evidence="1">
    <location>
        <begin position="218"/>
        <end position="235"/>
    </location>
</feature>
<dbReference type="Pfam" id="PF01944">
    <property type="entry name" value="SpoIIM"/>
    <property type="match status" value="1"/>
</dbReference>
<dbReference type="EMBL" id="PDJC01000001">
    <property type="protein sequence ID" value="PFG17667.1"/>
    <property type="molecule type" value="Genomic_DNA"/>
</dbReference>
<dbReference type="PANTHER" id="PTHR35337">
    <property type="entry name" value="SLR1478 PROTEIN"/>
    <property type="match status" value="1"/>
</dbReference>
<protein>
    <submittedName>
        <fullName evidence="2">Putative membrane protein SpoIIM required for sporulation</fullName>
    </submittedName>
</protein>
<dbReference type="OrthoDB" id="5243448at2"/>
<name>A0A2A9CT97_9ACTN</name>
<gene>
    <name evidence="2" type="ORF">ATK74_2240</name>
</gene>
<accession>A0A2A9CT97</accession>
<keyword evidence="1" id="KW-1133">Transmembrane helix</keyword>
<organism evidence="2 3">
    <name type="scientific">Propionicimonas paludicola</name>
    <dbReference type="NCBI Taxonomy" id="185243"/>
    <lineage>
        <taxon>Bacteria</taxon>
        <taxon>Bacillati</taxon>
        <taxon>Actinomycetota</taxon>
        <taxon>Actinomycetes</taxon>
        <taxon>Propionibacteriales</taxon>
        <taxon>Nocardioidaceae</taxon>
        <taxon>Propionicimonas</taxon>
    </lineage>
</organism>
<reference evidence="2 3" key="1">
    <citation type="submission" date="2017-10" db="EMBL/GenBank/DDBJ databases">
        <title>Sequencing the genomes of 1000 actinobacteria strains.</title>
        <authorList>
            <person name="Klenk H.-P."/>
        </authorList>
    </citation>
    <scope>NUCLEOTIDE SEQUENCE [LARGE SCALE GENOMIC DNA]</scope>
    <source>
        <strain evidence="2 3">DSM 15597</strain>
    </source>
</reference>
<feature type="transmembrane region" description="Helical" evidence="1">
    <location>
        <begin position="285"/>
        <end position="305"/>
    </location>
</feature>
<keyword evidence="1" id="KW-0812">Transmembrane</keyword>
<feature type="transmembrane region" description="Helical" evidence="1">
    <location>
        <begin position="98"/>
        <end position="119"/>
    </location>
</feature>
<dbReference type="InterPro" id="IPR002798">
    <property type="entry name" value="SpoIIM-like"/>
</dbReference>
<evidence type="ECO:0000313" key="3">
    <source>
        <dbReference type="Proteomes" id="UP000226079"/>
    </source>
</evidence>
<dbReference type="Proteomes" id="UP000226079">
    <property type="component" value="Unassembled WGS sequence"/>
</dbReference>
<proteinExistence type="predicted"/>
<dbReference type="RefSeq" id="WP_098461076.1">
    <property type="nucleotide sequence ID" value="NZ_PDJC01000001.1"/>
</dbReference>